<dbReference type="STRING" id="75913.A0A0K0FNQ4"/>
<dbReference type="Gene3D" id="1.10.340.70">
    <property type="match status" value="1"/>
</dbReference>
<keyword evidence="3" id="KW-1185">Reference proteome</keyword>
<sequence length="211" mass="24524">MELVENKNGILNIDFKKHQMNDKEIREAIETGMYGGKKISIVNDIVYVKTKQSRKGQELRKIIPTSLYDKILCLAHMMREHFDLAKTKHLIKEVGYVKSINSIINQYISECDECLRRNSPTILHPKINHVNQYTMPFQNQADDICGPIIPTSTTGNKYLLVFVYSFSRYTIIIPCRSYSFNEIFQRIMDEIIWKHGNLLSIRTDDGSNFKG</sequence>
<dbReference type="SUPFAM" id="SSF53098">
    <property type="entry name" value="Ribonuclease H-like"/>
    <property type="match status" value="1"/>
</dbReference>
<dbReference type="EC" id="2.7.7.49" evidence="1"/>
<dbReference type="AlphaFoldDB" id="A0A0K0FNQ4"/>
<evidence type="ECO:0000259" key="2">
    <source>
        <dbReference type="PROSITE" id="PS50994"/>
    </source>
</evidence>
<organism evidence="3 4">
    <name type="scientific">Strongyloides venezuelensis</name>
    <name type="common">Threadworm</name>
    <dbReference type="NCBI Taxonomy" id="75913"/>
    <lineage>
        <taxon>Eukaryota</taxon>
        <taxon>Metazoa</taxon>
        <taxon>Ecdysozoa</taxon>
        <taxon>Nematoda</taxon>
        <taxon>Chromadorea</taxon>
        <taxon>Rhabditida</taxon>
        <taxon>Tylenchina</taxon>
        <taxon>Panagrolaimomorpha</taxon>
        <taxon>Strongyloidoidea</taxon>
        <taxon>Strongyloididae</taxon>
        <taxon>Strongyloides</taxon>
    </lineage>
</organism>
<dbReference type="InterPro" id="IPR001584">
    <property type="entry name" value="Integrase_cat-core"/>
</dbReference>
<evidence type="ECO:0000313" key="3">
    <source>
        <dbReference type="Proteomes" id="UP000035680"/>
    </source>
</evidence>
<dbReference type="PANTHER" id="PTHR37984">
    <property type="entry name" value="PROTEIN CBG26694"/>
    <property type="match status" value="1"/>
</dbReference>
<dbReference type="Pfam" id="PF17921">
    <property type="entry name" value="Integrase_H2C2"/>
    <property type="match status" value="1"/>
</dbReference>
<name>A0A0K0FNQ4_STRVS</name>
<evidence type="ECO:0000313" key="4">
    <source>
        <dbReference type="WBParaSite" id="SVE_1063400.1"/>
    </source>
</evidence>
<dbReference type="InterPro" id="IPR041588">
    <property type="entry name" value="Integrase_H2C2"/>
</dbReference>
<dbReference type="InterPro" id="IPR012337">
    <property type="entry name" value="RNaseH-like_sf"/>
</dbReference>
<dbReference type="PROSITE" id="PS50994">
    <property type="entry name" value="INTEGRASE"/>
    <property type="match status" value="1"/>
</dbReference>
<evidence type="ECO:0000256" key="1">
    <source>
        <dbReference type="ARBA" id="ARBA00012493"/>
    </source>
</evidence>
<dbReference type="Proteomes" id="UP000035680">
    <property type="component" value="Unassembled WGS sequence"/>
</dbReference>
<dbReference type="InterPro" id="IPR050951">
    <property type="entry name" value="Retrovirus_Pol_polyprotein"/>
</dbReference>
<dbReference type="GO" id="GO:0003676">
    <property type="term" value="F:nucleic acid binding"/>
    <property type="evidence" value="ECO:0007669"/>
    <property type="project" value="InterPro"/>
</dbReference>
<dbReference type="WBParaSite" id="SVE_1063400.1">
    <property type="protein sequence ID" value="SVE_1063400.1"/>
    <property type="gene ID" value="SVE_1063400"/>
</dbReference>
<accession>A0A0K0FNQ4</accession>
<reference evidence="3" key="1">
    <citation type="submission" date="2014-07" db="EMBL/GenBank/DDBJ databases">
        <authorList>
            <person name="Martin A.A"/>
            <person name="De Silva N."/>
        </authorList>
    </citation>
    <scope>NUCLEOTIDE SEQUENCE</scope>
</reference>
<proteinExistence type="predicted"/>
<dbReference type="Gene3D" id="3.30.420.10">
    <property type="entry name" value="Ribonuclease H-like superfamily/Ribonuclease H"/>
    <property type="match status" value="1"/>
</dbReference>
<dbReference type="PANTHER" id="PTHR37984:SF5">
    <property type="entry name" value="PROTEIN NYNRIN-LIKE"/>
    <property type="match status" value="1"/>
</dbReference>
<protein>
    <recommendedName>
        <fullName evidence="1">RNA-directed DNA polymerase</fullName>
        <ecNumber evidence="1">2.7.7.49</ecNumber>
    </recommendedName>
</protein>
<dbReference type="InterPro" id="IPR036397">
    <property type="entry name" value="RNaseH_sf"/>
</dbReference>
<feature type="domain" description="Integrase catalytic" evidence="2">
    <location>
        <begin position="132"/>
        <end position="211"/>
    </location>
</feature>
<dbReference type="GO" id="GO:0003964">
    <property type="term" value="F:RNA-directed DNA polymerase activity"/>
    <property type="evidence" value="ECO:0007669"/>
    <property type="project" value="UniProtKB-EC"/>
</dbReference>
<dbReference type="GO" id="GO:0015074">
    <property type="term" value="P:DNA integration"/>
    <property type="evidence" value="ECO:0007669"/>
    <property type="project" value="InterPro"/>
</dbReference>
<reference evidence="4" key="2">
    <citation type="submission" date="2015-08" db="UniProtKB">
        <authorList>
            <consortium name="WormBaseParasite"/>
        </authorList>
    </citation>
    <scope>IDENTIFICATION</scope>
</reference>